<accession>A0A0N5ASJ1</accession>
<proteinExistence type="predicted"/>
<keyword evidence="2" id="KW-1185">Reference proteome</keyword>
<evidence type="ECO:0000313" key="2">
    <source>
        <dbReference type="Proteomes" id="UP000046393"/>
    </source>
</evidence>
<dbReference type="AlphaFoldDB" id="A0A0N5ASJ1"/>
<reference evidence="3" key="1">
    <citation type="submission" date="2017-02" db="UniProtKB">
        <authorList>
            <consortium name="WormBaseParasite"/>
        </authorList>
    </citation>
    <scope>IDENTIFICATION</scope>
</reference>
<evidence type="ECO:0000256" key="1">
    <source>
        <dbReference type="SAM" id="MobiDB-lite"/>
    </source>
</evidence>
<protein>
    <submittedName>
        <fullName evidence="3">C-type lectin domain-containing protein</fullName>
    </submittedName>
</protein>
<sequence length="751" mass="81835">MLISKFCSLLQETLEYIRLVDARKIGSITTNIAIEITKYPKEAEQFCAAMDARLNDKNSSYALVIWINELSKYAVAAQSNEKTRILIAYDDEKCVYAYKNERIKGDCDDKVKAFICQRKAKPEINIHLKKYISYDVKFDDKVIKCLKQSCDKPLPTTQSISSLLLSVLGTHPKSLTDKMSTTEIIAESTAKSSVVLQSMASSWMATNASTLSTTTEKQIYTSSTTVTTTTTTTTTSSQSSSAVTLTDQFETSSMLTTTSQAKMTDSTLSTTQSFSKFDYKTESKSFSATTTTYNILFDRSSGKEHTSTKLMSSSLTTSNWRPSTIISTDATTFTTLKQESTMLVQPQLSTNASNNTLSSITSTPATETSLQLTTAFESSTNVSKTNSETGSILNWTSIFRSELSSMLSSAASSATKTSSGIESSFSLTSLFKSSVESSFFTITQTFTASAIDNNLTHLSTTLEIFKYDKTKTTELSSAKKVTTAPTLTKSSKVPSTRATTHSTTENSSSFSTPFVPPLQVANNFTTSNLYPEESTTGTETSVSISSSFFVAKKTSALATTLKTTASLASTQTTLKTVSTTVVLVSITTTVTLETDTPTTTETASSMSQTSTLDTAVTSTEASSLRSTASAALTPRYTSVPKTTLLSLPLLLKSTHHKVTFTETFTKTIQSATAISTTVNEECRHPCKGGDWIEGESYCYKFVHTFSPNSYEGALEECRKYFTIINKNDLENVNDLRLLQSESIDFTLLDLL</sequence>
<dbReference type="WBParaSite" id="SMUV_0000775901-mRNA-1">
    <property type="protein sequence ID" value="SMUV_0000775901-mRNA-1"/>
    <property type="gene ID" value="SMUV_0000775901"/>
</dbReference>
<name>A0A0N5ASJ1_9BILA</name>
<dbReference type="Proteomes" id="UP000046393">
    <property type="component" value="Unplaced"/>
</dbReference>
<dbReference type="STRING" id="451379.A0A0N5ASJ1"/>
<evidence type="ECO:0000313" key="3">
    <source>
        <dbReference type="WBParaSite" id="SMUV_0000775901-mRNA-1"/>
    </source>
</evidence>
<feature type="region of interest" description="Disordered" evidence="1">
    <location>
        <begin position="486"/>
        <end position="512"/>
    </location>
</feature>
<organism evidence="2 3">
    <name type="scientific">Syphacia muris</name>
    <dbReference type="NCBI Taxonomy" id="451379"/>
    <lineage>
        <taxon>Eukaryota</taxon>
        <taxon>Metazoa</taxon>
        <taxon>Ecdysozoa</taxon>
        <taxon>Nematoda</taxon>
        <taxon>Chromadorea</taxon>
        <taxon>Rhabditida</taxon>
        <taxon>Spirurina</taxon>
        <taxon>Oxyuridomorpha</taxon>
        <taxon>Oxyuroidea</taxon>
        <taxon>Oxyuridae</taxon>
        <taxon>Syphacia</taxon>
    </lineage>
</organism>